<proteinExistence type="predicted"/>
<dbReference type="GO" id="GO:0016853">
    <property type="term" value="F:isomerase activity"/>
    <property type="evidence" value="ECO:0007669"/>
    <property type="project" value="UniProtKB-KW"/>
</dbReference>
<name>A0A366MVG6_9BACT</name>
<keyword evidence="2" id="KW-1185">Reference proteome</keyword>
<accession>A0A366MVG6</accession>
<dbReference type="AlphaFoldDB" id="A0A366MVG6"/>
<dbReference type="EMBL" id="PDKB01000001">
    <property type="protein sequence ID" value="RBQ30241.1"/>
    <property type="molecule type" value="Genomic_DNA"/>
</dbReference>
<dbReference type="Pfam" id="PF06934">
    <property type="entry name" value="CTI"/>
    <property type="match status" value="1"/>
</dbReference>
<gene>
    <name evidence="1" type="ORF">CRU91_00940</name>
</gene>
<comment type="caution">
    <text evidence="1">The sequence shown here is derived from an EMBL/GenBank/DDBJ whole genome shotgun (WGS) entry which is preliminary data.</text>
</comment>
<dbReference type="PROSITE" id="PS51257">
    <property type="entry name" value="PROKAR_LIPOPROTEIN"/>
    <property type="match status" value="1"/>
</dbReference>
<reference evidence="1 2" key="1">
    <citation type="submission" date="2017-10" db="EMBL/GenBank/DDBJ databases">
        <title>Genomics of the genus Arcobacter.</title>
        <authorList>
            <person name="Perez-Cataluna A."/>
            <person name="Figueras M.J."/>
        </authorList>
    </citation>
    <scope>NUCLEOTIDE SEQUENCE [LARGE SCALE GENOMIC DNA]</scope>
    <source>
        <strain evidence="1 2">CECT 9230</strain>
    </source>
</reference>
<organism evidence="1 2">
    <name type="scientific">Aliarcobacter vitoriensis</name>
    <dbReference type="NCBI Taxonomy" id="2011099"/>
    <lineage>
        <taxon>Bacteria</taxon>
        <taxon>Pseudomonadati</taxon>
        <taxon>Campylobacterota</taxon>
        <taxon>Epsilonproteobacteria</taxon>
        <taxon>Campylobacterales</taxon>
        <taxon>Arcobacteraceae</taxon>
        <taxon>Aliarcobacter</taxon>
    </lineage>
</organism>
<dbReference type="OrthoDB" id="9809746at2"/>
<protein>
    <submittedName>
        <fullName evidence="1">Peptidylprolyl isomerase</fullName>
    </submittedName>
</protein>
<evidence type="ECO:0000313" key="1">
    <source>
        <dbReference type="EMBL" id="RBQ30241.1"/>
    </source>
</evidence>
<evidence type="ECO:0000313" key="2">
    <source>
        <dbReference type="Proteomes" id="UP000252669"/>
    </source>
</evidence>
<dbReference type="InterPro" id="IPR010706">
    <property type="entry name" value="Fatty_acid_cis-trans_isomerase"/>
</dbReference>
<sequence>MKLQIFLIVILSFLFFGCSSKPLDPVEFEKIEKDISFSKDIKPILDARCVSCHSCYNSPCQLNLGSFDGIDRGASKDAVYATRMKAVNPTRLFVDALSTKDWRNKGFSSMTEKMEDTNASIMMQYLFEKDRNPVNIGVYSPETDKLSCVKDQEELEDFLDENPHKAMPYGFPALSKYEYNLLMTWLDNGAIDDTKKDLPTDFEKTQIKKFEDFLNNSEIKYQVTARYIYEHLFLAHIYFDENSGNFFELIRSITPSGKEPKIIATRFPYDEIKEPFYYRLQKVEGTIVHKTHMVYKIDDEKLIFYNDIFIKPLWVKAPYMPSYHIQIAPNALEVFEQIPAKSRYEFLLKDIYFFVNTFIKGPVCKGQVALNVIQDHFWVMFLDPKYDLSVRDKDFLKNNFEYLKVPNQLGEDPSLYQTFKNLGHEKETKKYQEDRANIYKKYYPDGMKLEYIRQSDNKQHNDSILTVYRHFDSASLQYGAMGGVPKTLWVIDFPLLERIYYSLVAGFDVFGNTAHQLLVRTHMDRLRVEGESNFLEFLPQKSRIDYFHSWYIGWLAQYLTVYKPSNNETGINFYSNDYKYEFANMVLDYTKTKRDKINFIEKWYTPTPLEDSYSTKEDIEKALKSLAMPSSVAITKYFTDRDANVILIRIILDNGENLIYSMVINRWHDNVALMFDEESRLNPKKDDIDFIQGFVSSYPSIFVVLKESDLKDFFDTIKNYDHKIEQTQAIKNYAINRANPDFWKHFDWFSNEFKKSNPLEYGLFDLNRYYSTAINEEKE</sequence>
<dbReference type="Proteomes" id="UP000252669">
    <property type="component" value="Unassembled WGS sequence"/>
</dbReference>
<keyword evidence="1" id="KW-0413">Isomerase</keyword>
<dbReference type="RefSeq" id="WP_113892487.1">
    <property type="nucleotide sequence ID" value="NZ_JANJGA010000002.1"/>
</dbReference>